<accession>A0A077ZL23</accession>
<evidence type="ECO:0000313" key="5">
    <source>
        <dbReference type="Proteomes" id="UP000030665"/>
    </source>
</evidence>
<dbReference type="InterPro" id="IPR036465">
    <property type="entry name" value="vWFA_dom_sf"/>
</dbReference>
<dbReference type="EMBL" id="HG806555">
    <property type="protein sequence ID" value="CDW59310.1"/>
    <property type="molecule type" value="Genomic_DNA"/>
</dbReference>
<evidence type="ECO:0000256" key="2">
    <source>
        <dbReference type="ARBA" id="ARBA00022737"/>
    </source>
</evidence>
<dbReference type="PANTHER" id="PTHR10857:SF106">
    <property type="entry name" value="C2 DOMAIN-CONTAINING PROTEIN"/>
    <property type="match status" value="1"/>
</dbReference>
<evidence type="ECO:0000259" key="3">
    <source>
        <dbReference type="PROSITE" id="PS50004"/>
    </source>
</evidence>
<dbReference type="CDD" id="cd04048">
    <property type="entry name" value="C2A_Copine"/>
    <property type="match status" value="1"/>
</dbReference>
<dbReference type="GO" id="GO:0005886">
    <property type="term" value="C:plasma membrane"/>
    <property type="evidence" value="ECO:0007669"/>
    <property type="project" value="TreeGrafter"/>
</dbReference>
<dbReference type="OrthoDB" id="5855668at2759"/>
<protein>
    <submittedName>
        <fullName evidence="4">Copine 8</fullName>
    </submittedName>
</protein>
<dbReference type="SMART" id="SM00327">
    <property type="entry name" value="VWA"/>
    <property type="match status" value="1"/>
</dbReference>
<dbReference type="Gene3D" id="2.60.40.150">
    <property type="entry name" value="C2 domain"/>
    <property type="match status" value="2"/>
</dbReference>
<comment type="similarity">
    <text evidence="1">Belongs to the copine family.</text>
</comment>
<dbReference type="InterPro" id="IPR045052">
    <property type="entry name" value="Copine"/>
</dbReference>
<dbReference type="InterPro" id="IPR010734">
    <property type="entry name" value="Copine_C"/>
</dbReference>
<evidence type="ECO:0000256" key="1">
    <source>
        <dbReference type="ARBA" id="ARBA00009048"/>
    </source>
</evidence>
<dbReference type="CDD" id="cd04047">
    <property type="entry name" value="C2B_Copine"/>
    <property type="match status" value="1"/>
</dbReference>
<dbReference type="PROSITE" id="PS50004">
    <property type="entry name" value="C2"/>
    <property type="match status" value="1"/>
</dbReference>
<reference evidence="4" key="1">
    <citation type="submission" date="2014-01" db="EMBL/GenBank/DDBJ databases">
        <authorList>
            <person name="Aslett M."/>
        </authorList>
    </citation>
    <scope>NUCLEOTIDE SEQUENCE</scope>
</reference>
<dbReference type="GO" id="GO:0071277">
    <property type="term" value="P:cellular response to calcium ion"/>
    <property type="evidence" value="ECO:0007669"/>
    <property type="project" value="TreeGrafter"/>
</dbReference>
<dbReference type="Pfam" id="PF07002">
    <property type="entry name" value="Copine"/>
    <property type="match status" value="1"/>
</dbReference>
<organism evidence="4 5">
    <name type="scientific">Trichuris trichiura</name>
    <name type="common">Whipworm</name>
    <name type="synonym">Trichocephalus trichiurus</name>
    <dbReference type="NCBI Taxonomy" id="36087"/>
    <lineage>
        <taxon>Eukaryota</taxon>
        <taxon>Metazoa</taxon>
        <taxon>Ecdysozoa</taxon>
        <taxon>Nematoda</taxon>
        <taxon>Enoplea</taxon>
        <taxon>Dorylaimia</taxon>
        <taxon>Trichinellida</taxon>
        <taxon>Trichuridae</taxon>
        <taxon>Trichuris</taxon>
    </lineage>
</organism>
<dbReference type="InterPro" id="IPR035892">
    <property type="entry name" value="C2_domain_sf"/>
</dbReference>
<reference evidence="4" key="2">
    <citation type="submission" date="2014-03" db="EMBL/GenBank/DDBJ databases">
        <title>The whipworm genome and dual-species transcriptomics of an intimate host-pathogen interaction.</title>
        <authorList>
            <person name="Foth B.J."/>
            <person name="Tsai I.J."/>
            <person name="Reid A.J."/>
            <person name="Bancroft A.J."/>
            <person name="Nichol S."/>
            <person name="Tracey A."/>
            <person name="Holroyd N."/>
            <person name="Cotton J.A."/>
            <person name="Stanley E.J."/>
            <person name="Zarowiecki M."/>
            <person name="Liu J.Z."/>
            <person name="Huckvale T."/>
            <person name="Cooper P.J."/>
            <person name="Grencis R.K."/>
            <person name="Berriman M."/>
        </authorList>
    </citation>
    <scope>NUCLEOTIDE SEQUENCE [LARGE SCALE GENOMIC DNA]</scope>
</reference>
<dbReference type="STRING" id="36087.A0A077ZL23"/>
<feature type="domain" description="C2" evidence="3">
    <location>
        <begin position="1"/>
        <end position="86"/>
    </location>
</feature>
<dbReference type="InterPro" id="IPR037768">
    <property type="entry name" value="C2B_Copine"/>
</dbReference>
<gene>
    <name evidence="4" type="ORF">TTRE_0000764201</name>
</gene>
<dbReference type="SUPFAM" id="SSF53300">
    <property type="entry name" value="vWA-like"/>
    <property type="match status" value="1"/>
</dbReference>
<keyword evidence="2" id="KW-0677">Repeat</keyword>
<keyword evidence="5" id="KW-1185">Reference proteome</keyword>
<dbReference type="PANTHER" id="PTHR10857">
    <property type="entry name" value="COPINE"/>
    <property type="match status" value="1"/>
</dbReference>
<dbReference type="InterPro" id="IPR000008">
    <property type="entry name" value="C2_dom"/>
</dbReference>
<dbReference type="GO" id="GO:0005544">
    <property type="term" value="F:calcium-dependent phospholipid binding"/>
    <property type="evidence" value="ECO:0007669"/>
    <property type="project" value="InterPro"/>
</dbReference>
<sequence length="519" mass="58429">MCVMFKQSEQGNWQEAERSEVMRNNLNPDFVHKFTIDYEFEARQSLKFEIYDVDSACAKLEKHDFLGRVECTLAELVSEPRVPATIGMPITAEEQIESKEEVSFNIRAEDLDNKRFLRKSSPQLAIYRVNEDTSWTIVYRTEVAKHCLNPVWQPFSLGTSQLCCSDHYRLVLALGDTVSPFRTIHPTYTINREVISFAIEKYELFVFQLINGQKKRKKAIYENSGKIIIKTSITVVDSFLDYVKAGTHLSCAFAIDFTASNGDPRKAQSLHYFHPYLLNPYQMAIRAVGDIVKDYDSDKLFPVLGFGARLAPDGRVSHDFNPTDPFCIGIEGVLQAYGTCLQKIWLAGPTHFAPIISHVARLASAHMDGSKYFILLIITDGVISDMPKTQEAIIDASTLPLSLIIVGVGEGDFTEMRILDGDKVRLSSKGKTVERDIVQFVSMRDFTGNMAAQSSELTAARLSREVLAEIPFQFLSFMKSKHITSDDVRKMNRCDKAPQHVFKASVLKGLNTPPEAPPP</sequence>
<dbReference type="AlphaFoldDB" id="A0A077ZL23"/>
<name>A0A077ZL23_TRITR</name>
<dbReference type="Pfam" id="PF00168">
    <property type="entry name" value="C2"/>
    <property type="match status" value="2"/>
</dbReference>
<dbReference type="Proteomes" id="UP000030665">
    <property type="component" value="Unassembled WGS sequence"/>
</dbReference>
<dbReference type="InterPro" id="IPR002035">
    <property type="entry name" value="VWF_A"/>
</dbReference>
<evidence type="ECO:0000313" key="4">
    <source>
        <dbReference type="EMBL" id="CDW59310.1"/>
    </source>
</evidence>
<dbReference type="SUPFAM" id="SSF49562">
    <property type="entry name" value="C2 domain (Calcium/lipid-binding domain, CaLB)"/>
    <property type="match status" value="2"/>
</dbReference>
<proteinExistence type="inferred from homology"/>